<name>A0A1F7G9J1_9BACT</name>
<dbReference type="SUPFAM" id="SSF63817">
    <property type="entry name" value="Sortase"/>
    <property type="match status" value="1"/>
</dbReference>
<evidence type="ECO:0000256" key="2">
    <source>
        <dbReference type="SAM" id="Phobius"/>
    </source>
</evidence>
<dbReference type="Pfam" id="PF04203">
    <property type="entry name" value="Sortase"/>
    <property type="match status" value="1"/>
</dbReference>
<proteinExistence type="predicted"/>
<accession>A0A1F7G9J1</accession>
<gene>
    <name evidence="3" type="ORF">A2774_04470</name>
</gene>
<dbReference type="InterPro" id="IPR005754">
    <property type="entry name" value="Sortase"/>
</dbReference>
<dbReference type="Proteomes" id="UP000177208">
    <property type="component" value="Unassembled WGS sequence"/>
</dbReference>
<dbReference type="Gene3D" id="2.40.260.10">
    <property type="entry name" value="Sortase"/>
    <property type="match status" value="1"/>
</dbReference>
<dbReference type="AlphaFoldDB" id="A0A1F7G9J1"/>
<dbReference type="EMBL" id="MFZG01000036">
    <property type="protein sequence ID" value="OGK15516.1"/>
    <property type="molecule type" value="Genomic_DNA"/>
</dbReference>
<dbReference type="InterPro" id="IPR023365">
    <property type="entry name" value="Sortase_dom-sf"/>
</dbReference>
<keyword evidence="2" id="KW-0472">Membrane</keyword>
<reference evidence="3 4" key="1">
    <citation type="journal article" date="2016" name="Nat. Commun.">
        <title>Thousands of microbial genomes shed light on interconnected biogeochemical processes in an aquifer system.</title>
        <authorList>
            <person name="Anantharaman K."/>
            <person name="Brown C.T."/>
            <person name="Hug L.A."/>
            <person name="Sharon I."/>
            <person name="Castelle C.J."/>
            <person name="Probst A.J."/>
            <person name="Thomas B.C."/>
            <person name="Singh A."/>
            <person name="Wilkins M.J."/>
            <person name="Karaoz U."/>
            <person name="Brodie E.L."/>
            <person name="Williams K.H."/>
            <person name="Hubbard S.S."/>
            <person name="Banfield J.F."/>
        </authorList>
    </citation>
    <scope>NUCLEOTIDE SEQUENCE [LARGE SCALE GENOMIC DNA]</scope>
</reference>
<protein>
    <recommendedName>
        <fullName evidence="5">Sortase</fullName>
    </recommendedName>
</protein>
<evidence type="ECO:0000313" key="3">
    <source>
        <dbReference type="EMBL" id="OGK15516.1"/>
    </source>
</evidence>
<evidence type="ECO:0000313" key="4">
    <source>
        <dbReference type="Proteomes" id="UP000177208"/>
    </source>
</evidence>
<comment type="caution">
    <text evidence="3">The sequence shown here is derived from an EMBL/GenBank/DDBJ whole genome shotgun (WGS) entry which is preliminary data.</text>
</comment>
<evidence type="ECO:0008006" key="5">
    <source>
        <dbReference type="Google" id="ProtNLM"/>
    </source>
</evidence>
<organism evidence="3 4">
    <name type="scientific">Candidatus Roizmanbacteria bacterium RIFCSPHIGHO2_01_FULL_39_12c</name>
    <dbReference type="NCBI Taxonomy" id="1802031"/>
    <lineage>
        <taxon>Bacteria</taxon>
        <taxon>Candidatus Roizmaniibacteriota</taxon>
    </lineage>
</organism>
<keyword evidence="2" id="KW-1133">Transmembrane helix</keyword>
<dbReference type="NCBIfam" id="TIGR01076">
    <property type="entry name" value="sortase_fam"/>
    <property type="match status" value="1"/>
</dbReference>
<sequence length="185" mass="20921">MSLSRFFLSLGVICIVFALVLLWQRNNPARLNFAKAPQVENSKVQGFRPVRITIPDAEIELPIYPAKVEKNKWESTTQGVSWFAASAIPGERGNSILYGHNWTNLLGNLAKVKVNQSIKIKFEDNKEKEFKVEKIAVVSPRDVRILNPTDDRRLTLYTCIGLFDGKRLVVIASPKNEISLQVKDL</sequence>
<keyword evidence="1" id="KW-0378">Hydrolase</keyword>
<keyword evidence="2" id="KW-0812">Transmembrane</keyword>
<dbReference type="GO" id="GO:0016787">
    <property type="term" value="F:hydrolase activity"/>
    <property type="evidence" value="ECO:0007669"/>
    <property type="project" value="UniProtKB-KW"/>
</dbReference>
<feature type="transmembrane region" description="Helical" evidence="2">
    <location>
        <begin position="6"/>
        <end position="23"/>
    </location>
</feature>
<evidence type="ECO:0000256" key="1">
    <source>
        <dbReference type="ARBA" id="ARBA00022801"/>
    </source>
</evidence>